<evidence type="ECO:0000313" key="2">
    <source>
        <dbReference type="Proteomes" id="UP001492380"/>
    </source>
</evidence>
<dbReference type="EMBL" id="JBBWRZ010000010">
    <property type="protein sequence ID" value="KAK8227567.1"/>
    <property type="molecule type" value="Genomic_DNA"/>
</dbReference>
<name>A0ABR1YF45_9PEZI</name>
<comment type="caution">
    <text evidence="1">The sequence shown here is derived from an EMBL/GenBank/DDBJ whole genome shotgun (WGS) entry which is preliminary data.</text>
</comment>
<sequence>MRLLALNTRRQFSHVAIAPRGIVEAGLLHCNTILLLLLPVLRLLTTPIKPIKTIKTTKIPTFLFSSPPSSIIPPVPSPVRSLCPPLPCPVLPSTAPPHLQLQYITALHSSVTPAKLQPPHHHAHLLRFAVCPSTRLTLTIAQEELSMVKAVLLIFGSGAAVR</sequence>
<protein>
    <submittedName>
        <fullName evidence="1">Uncharacterized protein</fullName>
    </submittedName>
</protein>
<gene>
    <name evidence="1" type="ORF">HDK90DRAFT_63691</name>
</gene>
<reference evidence="1 2" key="1">
    <citation type="submission" date="2024-04" db="EMBL/GenBank/DDBJ databases">
        <title>Phyllosticta paracitricarpa is synonymous to the EU quarantine fungus P. citricarpa based on phylogenomic analyses.</title>
        <authorList>
            <consortium name="Lawrence Berkeley National Laboratory"/>
            <person name="Van Ingen-Buijs V.A."/>
            <person name="Van Westerhoven A.C."/>
            <person name="Haridas S."/>
            <person name="Skiadas P."/>
            <person name="Martin F."/>
            <person name="Groenewald J.Z."/>
            <person name="Crous P.W."/>
            <person name="Seidl M.F."/>
        </authorList>
    </citation>
    <scope>NUCLEOTIDE SEQUENCE [LARGE SCALE GENOMIC DNA]</scope>
    <source>
        <strain evidence="1 2">CBS 123374</strain>
    </source>
</reference>
<proteinExistence type="predicted"/>
<evidence type="ECO:0000313" key="1">
    <source>
        <dbReference type="EMBL" id="KAK8227567.1"/>
    </source>
</evidence>
<organism evidence="1 2">
    <name type="scientific">Phyllosticta capitalensis</name>
    <dbReference type="NCBI Taxonomy" id="121624"/>
    <lineage>
        <taxon>Eukaryota</taxon>
        <taxon>Fungi</taxon>
        <taxon>Dikarya</taxon>
        <taxon>Ascomycota</taxon>
        <taxon>Pezizomycotina</taxon>
        <taxon>Dothideomycetes</taxon>
        <taxon>Dothideomycetes incertae sedis</taxon>
        <taxon>Botryosphaeriales</taxon>
        <taxon>Phyllostictaceae</taxon>
        <taxon>Phyllosticta</taxon>
    </lineage>
</organism>
<dbReference type="Proteomes" id="UP001492380">
    <property type="component" value="Unassembled WGS sequence"/>
</dbReference>
<keyword evidence="2" id="KW-1185">Reference proteome</keyword>
<accession>A0ABR1YF45</accession>